<sequence length="164" mass="18052">MPVQTHQINLQGLSGGMFWASLAAILFATIGFSTCGWVHYSDTWTGLWSSYTSISRSIFANYGWFQGVQATATLGIIFLSFAFIFIILYNFVHNVSISKSLVLKLIVACCVITVISILVSVALFGVKAEGFKLHWSYAFFCIGGILTLFLLVLACVQMKRASII</sequence>
<dbReference type="CTD" id="20211160"/>
<dbReference type="STRING" id="6412.T1FQR3"/>
<keyword evidence="4" id="KW-1185">Reference proteome</keyword>
<reference evidence="2 4" key="2">
    <citation type="journal article" date="2013" name="Nature">
        <title>Insights into bilaterian evolution from three spiralian genomes.</title>
        <authorList>
            <person name="Simakov O."/>
            <person name="Marletaz F."/>
            <person name="Cho S.J."/>
            <person name="Edsinger-Gonzales E."/>
            <person name="Havlak P."/>
            <person name="Hellsten U."/>
            <person name="Kuo D.H."/>
            <person name="Larsson T."/>
            <person name="Lv J."/>
            <person name="Arendt D."/>
            <person name="Savage R."/>
            <person name="Osoegawa K."/>
            <person name="de Jong P."/>
            <person name="Grimwood J."/>
            <person name="Chapman J.A."/>
            <person name="Shapiro H."/>
            <person name="Aerts A."/>
            <person name="Otillar R.P."/>
            <person name="Terry A.Y."/>
            <person name="Boore J.L."/>
            <person name="Grigoriev I.V."/>
            <person name="Lindberg D.R."/>
            <person name="Seaver E.C."/>
            <person name="Weisblat D.A."/>
            <person name="Putnam N.H."/>
            <person name="Rokhsar D.S."/>
        </authorList>
    </citation>
    <scope>NUCLEOTIDE SEQUENCE</scope>
</reference>
<evidence type="ECO:0000313" key="2">
    <source>
        <dbReference type="EMBL" id="ESN96273.1"/>
    </source>
</evidence>
<reference evidence="3" key="3">
    <citation type="submission" date="2015-06" db="UniProtKB">
        <authorList>
            <consortium name="EnsemblMetazoa"/>
        </authorList>
    </citation>
    <scope>IDENTIFICATION</scope>
</reference>
<keyword evidence="1" id="KW-0472">Membrane</keyword>
<dbReference type="EMBL" id="AMQM01001372">
    <property type="status" value="NOT_ANNOTATED_CDS"/>
    <property type="molecule type" value="Genomic_DNA"/>
</dbReference>
<dbReference type="InParanoid" id="T1FQR3"/>
<accession>T1FQR3</accession>
<organism evidence="3 4">
    <name type="scientific">Helobdella robusta</name>
    <name type="common">Californian leech</name>
    <dbReference type="NCBI Taxonomy" id="6412"/>
    <lineage>
        <taxon>Eukaryota</taxon>
        <taxon>Metazoa</taxon>
        <taxon>Spiralia</taxon>
        <taxon>Lophotrochozoa</taxon>
        <taxon>Annelida</taxon>
        <taxon>Clitellata</taxon>
        <taxon>Hirudinea</taxon>
        <taxon>Rhynchobdellida</taxon>
        <taxon>Glossiphoniidae</taxon>
        <taxon>Helobdella</taxon>
    </lineage>
</organism>
<name>T1FQR3_HELRO</name>
<protein>
    <recommendedName>
        <fullName evidence="5">MARVEL domain-containing protein</fullName>
    </recommendedName>
</protein>
<feature type="transmembrane region" description="Helical" evidence="1">
    <location>
        <begin position="101"/>
        <end position="125"/>
    </location>
</feature>
<feature type="transmembrane region" description="Helical" evidence="1">
    <location>
        <begin position="137"/>
        <end position="156"/>
    </location>
</feature>
<dbReference type="HOGENOM" id="CLU_136407_0_0_1"/>
<feature type="transmembrane region" description="Helical" evidence="1">
    <location>
        <begin position="70"/>
        <end position="89"/>
    </location>
</feature>
<dbReference type="GeneID" id="20211160"/>
<feature type="transmembrane region" description="Helical" evidence="1">
    <location>
        <begin position="17"/>
        <end position="40"/>
    </location>
</feature>
<dbReference type="RefSeq" id="XP_009025469.1">
    <property type="nucleotide sequence ID" value="XM_009027221.1"/>
</dbReference>
<evidence type="ECO:0000313" key="4">
    <source>
        <dbReference type="Proteomes" id="UP000015101"/>
    </source>
</evidence>
<evidence type="ECO:0000313" key="3">
    <source>
        <dbReference type="EnsemblMetazoa" id="HelroP189177"/>
    </source>
</evidence>
<gene>
    <name evidence="3" type="primary">20211160</name>
    <name evidence="2" type="ORF">HELRODRAFT_189177</name>
</gene>
<dbReference type="EMBL" id="KB097495">
    <property type="protein sequence ID" value="ESN96273.1"/>
    <property type="molecule type" value="Genomic_DNA"/>
</dbReference>
<keyword evidence="1" id="KW-1133">Transmembrane helix</keyword>
<evidence type="ECO:0008006" key="5">
    <source>
        <dbReference type="Google" id="ProtNLM"/>
    </source>
</evidence>
<reference evidence="4" key="1">
    <citation type="submission" date="2012-12" db="EMBL/GenBank/DDBJ databases">
        <authorList>
            <person name="Hellsten U."/>
            <person name="Grimwood J."/>
            <person name="Chapman J.A."/>
            <person name="Shapiro H."/>
            <person name="Aerts A."/>
            <person name="Otillar R.P."/>
            <person name="Terry A.Y."/>
            <person name="Boore J.L."/>
            <person name="Simakov O."/>
            <person name="Marletaz F."/>
            <person name="Cho S.-J."/>
            <person name="Edsinger-Gonzales E."/>
            <person name="Havlak P."/>
            <person name="Kuo D.-H."/>
            <person name="Larsson T."/>
            <person name="Lv J."/>
            <person name="Arendt D."/>
            <person name="Savage R."/>
            <person name="Osoegawa K."/>
            <person name="de Jong P."/>
            <person name="Lindberg D.R."/>
            <person name="Seaver E.C."/>
            <person name="Weisblat D.A."/>
            <person name="Putnam N.H."/>
            <person name="Grigoriev I.V."/>
            <person name="Rokhsar D.S."/>
        </authorList>
    </citation>
    <scope>NUCLEOTIDE SEQUENCE</scope>
</reference>
<keyword evidence="1" id="KW-0812">Transmembrane</keyword>
<proteinExistence type="predicted"/>
<dbReference type="OrthoDB" id="6149483at2759"/>
<dbReference type="EnsemblMetazoa" id="HelroT189177">
    <property type="protein sequence ID" value="HelroP189177"/>
    <property type="gene ID" value="HelroG189177"/>
</dbReference>
<evidence type="ECO:0000256" key="1">
    <source>
        <dbReference type="SAM" id="Phobius"/>
    </source>
</evidence>
<dbReference type="KEGG" id="hro:HELRODRAFT_189177"/>
<dbReference type="AlphaFoldDB" id="T1FQR3"/>
<dbReference type="Proteomes" id="UP000015101">
    <property type="component" value="Unassembled WGS sequence"/>
</dbReference>